<proteinExistence type="predicted"/>
<keyword evidence="2" id="KW-1185">Reference proteome</keyword>
<dbReference type="EMBL" id="LJIX01000006">
    <property type="protein sequence ID" value="KQL21837.1"/>
    <property type="molecule type" value="Genomic_DNA"/>
</dbReference>
<gene>
    <name evidence="1" type="ORF">AN957_07495</name>
</gene>
<name>A0A0Q3TFF7_9BACI</name>
<comment type="caution">
    <text evidence="1">The sequence shown here is derived from an EMBL/GenBank/DDBJ whole genome shotgun (WGS) entry which is preliminary data.</text>
</comment>
<evidence type="ECO:0000313" key="1">
    <source>
        <dbReference type="EMBL" id="KQL21837.1"/>
    </source>
</evidence>
<dbReference type="PATRIC" id="fig|1637975.4.peg.1229"/>
<dbReference type="AlphaFoldDB" id="A0A0Q3TFF7"/>
<reference evidence="1 2" key="1">
    <citation type="submission" date="2015-09" db="EMBL/GenBank/DDBJ databases">
        <title>Genome sequencing project for genomic taxonomy and phylogenomics of Bacillus-like bacteria.</title>
        <authorList>
            <person name="Liu B."/>
            <person name="Wang J."/>
            <person name="Zhu Y."/>
            <person name="Liu G."/>
            <person name="Chen Q."/>
            <person name="Chen Z."/>
            <person name="Lan J."/>
            <person name="Che J."/>
            <person name="Ge C."/>
            <person name="Shi H."/>
            <person name="Pan Z."/>
            <person name="Liu X."/>
        </authorList>
    </citation>
    <scope>NUCLEOTIDE SEQUENCE [LARGE SCALE GENOMIC DNA]</scope>
    <source>
        <strain evidence="1 2">FJAT-18043</strain>
    </source>
</reference>
<evidence type="ECO:0000313" key="2">
    <source>
        <dbReference type="Proteomes" id="UP000050996"/>
    </source>
</evidence>
<sequence>MSQITNAEANILEPKIIEYKTFPYEIKDRWVCIPKGEKELTVEVIAKNTKEMLFYLTPTGTGTASKKFLIGKTNGKNDVFTIKHKFKKDESILYHLSVDAFNKEGYRVSGILFNISRCE</sequence>
<organism evidence="1 2">
    <name type="scientific">Cytobacillus solani</name>
    <dbReference type="NCBI Taxonomy" id="1637975"/>
    <lineage>
        <taxon>Bacteria</taxon>
        <taxon>Bacillati</taxon>
        <taxon>Bacillota</taxon>
        <taxon>Bacilli</taxon>
        <taxon>Bacillales</taxon>
        <taxon>Bacillaceae</taxon>
        <taxon>Cytobacillus</taxon>
    </lineage>
</organism>
<accession>A0A0Q3TFF7</accession>
<protein>
    <submittedName>
        <fullName evidence="1">Uncharacterized protein</fullName>
    </submittedName>
</protein>
<dbReference type="Proteomes" id="UP000050996">
    <property type="component" value="Unassembled WGS sequence"/>
</dbReference>